<dbReference type="InterPro" id="IPR051012">
    <property type="entry name" value="CellSynth/LPSAsmb/PSIAsmb"/>
</dbReference>
<dbReference type="AlphaFoldDB" id="A0A7C4GD07"/>
<dbReference type="SUPFAM" id="SSF48452">
    <property type="entry name" value="TPR-like"/>
    <property type="match status" value="1"/>
</dbReference>
<dbReference type="PROSITE" id="PS50005">
    <property type="entry name" value="TPR"/>
    <property type="match status" value="1"/>
</dbReference>
<name>A0A7C4GD07_9BACT</name>
<protein>
    <submittedName>
        <fullName evidence="4">Tetratricopeptide repeat protein</fullName>
    </submittedName>
</protein>
<feature type="repeat" description="TPR" evidence="3">
    <location>
        <begin position="195"/>
        <end position="228"/>
    </location>
</feature>
<dbReference type="Pfam" id="PF13431">
    <property type="entry name" value="TPR_17"/>
    <property type="match status" value="1"/>
</dbReference>
<evidence type="ECO:0000256" key="2">
    <source>
        <dbReference type="ARBA" id="ARBA00022803"/>
    </source>
</evidence>
<dbReference type="EMBL" id="DSZY01000039">
    <property type="protein sequence ID" value="HGU41200.1"/>
    <property type="molecule type" value="Genomic_DNA"/>
</dbReference>
<dbReference type="Gene3D" id="1.25.40.10">
    <property type="entry name" value="Tetratricopeptide repeat domain"/>
    <property type="match status" value="2"/>
</dbReference>
<organism evidence="4">
    <name type="scientific">Fervidobacterium thailandense</name>
    <dbReference type="NCBI Taxonomy" id="1008305"/>
    <lineage>
        <taxon>Bacteria</taxon>
        <taxon>Thermotogati</taxon>
        <taxon>Thermotogota</taxon>
        <taxon>Thermotogae</taxon>
        <taxon>Thermotogales</taxon>
        <taxon>Fervidobacteriaceae</taxon>
        <taxon>Fervidobacterium</taxon>
    </lineage>
</organism>
<dbReference type="InterPro" id="IPR019734">
    <property type="entry name" value="TPR_rpt"/>
</dbReference>
<dbReference type="PANTHER" id="PTHR45586">
    <property type="entry name" value="TPR REPEAT-CONTAINING PROTEIN PA4667"/>
    <property type="match status" value="1"/>
</dbReference>
<comment type="caution">
    <text evidence="4">The sequence shown here is derived from an EMBL/GenBank/DDBJ whole genome shotgun (WGS) entry which is preliminary data.</text>
</comment>
<accession>A0A7C4GD07</accession>
<dbReference type="PANTHER" id="PTHR45586:SF1">
    <property type="entry name" value="LIPOPOLYSACCHARIDE ASSEMBLY PROTEIN B"/>
    <property type="match status" value="1"/>
</dbReference>
<evidence type="ECO:0000256" key="1">
    <source>
        <dbReference type="ARBA" id="ARBA00022737"/>
    </source>
</evidence>
<proteinExistence type="predicted"/>
<gene>
    <name evidence="4" type="ORF">ENT77_08410</name>
</gene>
<sequence length="249" mass="28859">MVKRYIVLAMSVLLLTAWVFGNTAADLNKLFYEARRDRDRDKLFSVISEIEKNPNYSKDARHLTILADCYLELATWGVPDKDKEKTLEKARANAEAAIKIDPKNGRAHYIAGAAIGRLAQYKGIIQSLFMLGDYDKYIDTAIKLLNENDEEERLYKTFALIAKGMRDRDVPWPLNNYKRSEEMFKQALKLTPNYPNIYLEMGYLYLKTSDKQKAKEMFEKVIDSQPHPWLIKTHEEAVKDARSELAKLK</sequence>
<keyword evidence="1" id="KW-0677">Repeat</keyword>
<keyword evidence="2 3" id="KW-0802">TPR repeat</keyword>
<evidence type="ECO:0000256" key="3">
    <source>
        <dbReference type="PROSITE-ProRule" id="PRU00339"/>
    </source>
</evidence>
<dbReference type="InterPro" id="IPR011990">
    <property type="entry name" value="TPR-like_helical_dom_sf"/>
</dbReference>
<reference evidence="4" key="1">
    <citation type="journal article" date="2020" name="mSystems">
        <title>Genome- and Community-Level Interaction Insights into Carbon Utilization and Element Cycling Functions of Hydrothermarchaeota in Hydrothermal Sediment.</title>
        <authorList>
            <person name="Zhou Z."/>
            <person name="Liu Y."/>
            <person name="Xu W."/>
            <person name="Pan J."/>
            <person name="Luo Z.H."/>
            <person name="Li M."/>
        </authorList>
    </citation>
    <scope>NUCLEOTIDE SEQUENCE [LARGE SCALE GENOMIC DNA]</scope>
    <source>
        <strain evidence="4">SpSt-609</strain>
    </source>
</reference>
<evidence type="ECO:0000313" key="4">
    <source>
        <dbReference type="EMBL" id="HGU41200.1"/>
    </source>
</evidence>